<dbReference type="InterPro" id="IPR036179">
    <property type="entry name" value="Ig-like_dom_sf"/>
</dbReference>
<dbReference type="InterPro" id="IPR000920">
    <property type="entry name" value="Myelin_P0-rel"/>
</dbReference>
<name>H9GCI5_ANOCA</name>
<reference evidence="13" key="2">
    <citation type="submission" date="2025-08" db="UniProtKB">
        <authorList>
            <consortium name="Ensembl"/>
        </authorList>
    </citation>
    <scope>IDENTIFICATION</scope>
</reference>
<feature type="domain" description="Ig-like" evidence="12">
    <location>
        <begin position="1"/>
        <end position="115"/>
    </location>
</feature>
<gene>
    <name evidence="13" type="primary">MPZL2</name>
</gene>
<dbReference type="InterPro" id="IPR013783">
    <property type="entry name" value="Ig-like_fold"/>
</dbReference>
<evidence type="ECO:0000313" key="14">
    <source>
        <dbReference type="Proteomes" id="UP000001646"/>
    </source>
</evidence>
<organism evidence="13 14">
    <name type="scientific">Anolis carolinensis</name>
    <name type="common">Green anole</name>
    <name type="synonym">American chameleon</name>
    <dbReference type="NCBI Taxonomy" id="28377"/>
    <lineage>
        <taxon>Eukaryota</taxon>
        <taxon>Metazoa</taxon>
        <taxon>Chordata</taxon>
        <taxon>Craniata</taxon>
        <taxon>Vertebrata</taxon>
        <taxon>Euteleostomi</taxon>
        <taxon>Lepidosauria</taxon>
        <taxon>Squamata</taxon>
        <taxon>Bifurcata</taxon>
        <taxon>Unidentata</taxon>
        <taxon>Episquamata</taxon>
        <taxon>Toxicofera</taxon>
        <taxon>Iguania</taxon>
        <taxon>Dactyloidae</taxon>
        <taxon>Anolis</taxon>
    </lineage>
</organism>
<reference evidence="13" key="3">
    <citation type="submission" date="2025-09" db="UniProtKB">
        <authorList>
            <consortium name="Ensembl"/>
        </authorList>
    </citation>
    <scope>IDENTIFICATION</scope>
</reference>
<evidence type="ECO:0000256" key="11">
    <source>
        <dbReference type="SAM" id="Phobius"/>
    </source>
</evidence>
<dbReference type="PANTHER" id="PTHR13869:SF21">
    <property type="entry name" value="MYELIN PROTEIN ZERO-LIKE PROTEIN 2"/>
    <property type="match status" value="1"/>
</dbReference>
<comment type="similarity">
    <text evidence="2">Belongs to the myelin P0 protein family.</text>
</comment>
<feature type="region of interest" description="Disordered" evidence="10">
    <location>
        <begin position="154"/>
        <end position="188"/>
    </location>
</feature>
<evidence type="ECO:0000256" key="8">
    <source>
        <dbReference type="ARBA" id="ARBA00023180"/>
    </source>
</evidence>
<keyword evidence="7" id="KW-1015">Disulfide bond</keyword>
<dbReference type="SMART" id="SM00406">
    <property type="entry name" value="IGv"/>
    <property type="match status" value="1"/>
</dbReference>
<evidence type="ECO:0000259" key="12">
    <source>
        <dbReference type="PROSITE" id="PS50835"/>
    </source>
</evidence>
<dbReference type="Gene3D" id="2.60.40.10">
    <property type="entry name" value="Immunoglobulins"/>
    <property type="match status" value="1"/>
</dbReference>
<evidence type="ECO:0000256" key="2">
    <source>
        <dbReference type="ARBA" id="ARBA00007180"/>
    </source>
</evidence>
<comment type="subcellular location">
    <subcellularLocation>
        <location evidence="1">Membrane</location>
        <topology evidence="1">Single-pass type I membrane protein</topology>
    </subcellularLocation>
</comment>
<sequence length="188" mass="20916">MEIYTPGSLEVLNGTDVRLKCTFRSREPVGQRLVISWDFQSRDKSQTEFVFHYQDQAYPPQTGRFSGRVTWDGNAFKSDASIMLWNVGPGDNGTFFCHIKNPPDVDGVAGEIELSVVLKVSFSEIHVLALTIGGACALMIAVVVVVVVCRQRRKAGKDQAEETEMPEKEKLRRVPEEEREATLPGGEA</sequence>
<keyword evidence="14" id="KW-1185">Reference proteome</keyword>
<dbReference type="FunFam" id="2.60.40.10:FF:000193">
    <property type="entry name" value="Myelin protein zero-like 1 like"/>
    <property type="match status" value="1"/>
</dbReference>
<evidence type="ECO:0000256" key="3">
    <source>
        <dbReference type="ARBA" id="ARBA00022692"/>
    </source>
</evidence>
<dbReference type="Proteomes" id="UP000001646">
    <property type="component" value="Unplaced"/>
</dbReference>
<keyword evidence="6 11" id="KW-0472">Membrane</keyword>
<dbReference type="InterPro" id="IPR003599">
    <property type="entry name" value="Ig_sub"/>
</dbReference>
<dbReference type="PRINTS" id="PR00213">
    <property type="entry name" value="MYELINP0"/>
</dbReference>
<accession>H9GCI5</accession>
<dbReference type="AlphaFoldDB" id="H9GCI5"/>
<dbReference type="HOGENOM" id="CLU_090350_0_0_1"/>
<evidence type="ECO:0000256" key="5">
    <source>
        <dbReference type="ARBA" id="ARBA00022989"/>
    </source>
</evidence>
<evidence type="ECO:0000256" key="6">
    <source>
        <dbReference type="ARBA" id="ARBA00023136"/>
    </source>
</evidence>
<dbReference type="GeneTree" id="ENSGT01030000234556"/>
<keyword evidence="3 11" id="KW-0812">Transmembrane</keyword>
<evidence type="ECO:0000313" key="13">
    <source>
        <dbReference type="Ensembl" id="ENSACAP00000007133.3"/>
    </source>
</evidence>
<dbReference type="PANTHER" id="PTHR13869">
    <property type="entry name" value="MYELIN P0 RELATED"/>
    <property type="match status" value="1"/>
</dbReference>
<evidence type="ECO:0000256" key="1">
    <source>
        <dbReference type="ARBA" id="ARBA00004479"/>
    </source>
</evidence>
<evidence type="ECO:0000256" key="4">
    <source>
        <dbReference type="ARBA" id="ARBA00022729"/>
    </source>
</evidence>
<dbReference type="STRING" id="28377.ENSACAP00000007133"/>
<dbReference type="Bgee" id="ENSACAG00000007296">
    <property type="expression patterns" value="Expressed in liver and 5 other cell types or tissues"/>
</dbReference>
<protein>
    <submittedName>
        <fullName evidence="13">Myelin protein zero like 2</fullName>
    </submittedName>
</protein>
<dbReference type="InterPro" id="IPR007110">
    <property type="entry name" value="Ig-like_dom"/>
</dbReference>
<dbReference type="GO" id="GO:0016020">
    <property type="term" value="C:membrane"/>
    <property type="evidence" value="ECO:0007669"/>
    <property type="project" value="UniProtKB-SubCell"/>
</dbReference>
<feature type="transmembrane region" description="Helical" evidence="11">
    <location>
        <begin position="125"/>
        <end position="149"/>
    </location>
</feature>
<dbReference type="InterPro" id="IPR013106">
    <property type="entry name" value="Ig_V-set"/>
</dbReference>
<feature type="compositionally biased region" description="Basic and acidic residues" evidence="10">
    <location>
        <begin position="156"/>
        <end position="176"/>
    </location>
</feature>
<dbReference type="SUPFAM" id="SSF48726">
    <property type="entry name" value="Immunoglobulin"/>
    <property type="match status" value="1"/>
</dbReference>
<evidence type="ECO:0000256" key="7">
    <source>
        <dbReference type="ARBA" id="ARBA00023157"/>
    </source>
</evidence>
<dbReference type="eggNOG" id="ENOG502RYWU">
    <property type="taxonomic scope" value="Eukaryota"/>
</dbReference>
<reference evidence="13" key="1">
    <citation type="submission" date="2009-12" db="EMBL/GenBank/DDBJ databases">
        <title>The Genome Sequence of Anolis carolinensis (Green Anole Lizard).</title>
        <authorList>
            <consortium name="The Genome Sequencing Platform"/>
            <person name="Di Palma F."/>
            <person name="Alfoldi J."/>
            <person name="Heiman D."/>
            <person name="Young S."/>
            <person name="Grabherr M."/>
            <person name="Johnson J."/>
            <person name="Lander E.S."/>
            <person name="Lindblad-Toh K."/>
        </authorList>
    </citation>
    <scope>NUCLEOTIDE SEQUENCE [LARGE SCALE GENOMIC DNA]</scope>
    <source>
        <strain evidence="13">JBL SC #1</strain>
    </source>
</reference>
<dbReference type="SMART" id="SM00409">
    <property type="entry name" value="IG"/>
    <property type="match status" value="1"/>
</dbReference>
<evidence type="ECO:0000256" key="10">
    <source>
        <dbReference type="SAM" id="MobiDB-lite"/>
    </source>
</evidence>
<keyword evidence="9" id="KW-0393">Immunoglobulin domain</keyword>
<proteinExistence type="inferred from homology"/>
<dbReference type="Pfam" id="PF07686">
    <property type="entry name" value="V-set"/>
    <property type="match status" value="1"/>
</dbReference>
<evidence type="ECO:0000256" key="9">
    <source>
        <dbReference type="ARBA" id="ARBA00023319"/>
    </source>
</evidence>
<keyword evidence="8" id="KW-0325">Glycoprotein</keyword>
<keyword evidence="4" id="KW-0732">Signal</keyword>
<dbReference type="Ensembl" id="ENSACAT00000007288.3">
    <property type="protein sequence ID" value="ENSACAP00000007133.3"/>
    <property type="gene ID" value="ENSACAG00000007296.3"/>
</dbReference>
<keyword evidence="5 11" id="KW-1133">Transmembrane helix</keyword>
<dbReference type="PROSITE" id="PS50835">
    <property type="entry name" value="IG_LIKE"/>
    <property type="match status" value="1"/>
</dbReference>